<keyword evidence="3" id="KW-1185">Reference proteome</keyword>
<dbReference type="EMBL" id="MU827316">
    <property type="protein sequence ID" value="KAJ7358664.1"/>
    <property type="molecule type" value="Genomic_DNA"/>
</dbReference>
<gene>
    <name evidence="2" type="ORF">OS493_022097</name>
</gene>
<comment type="caution">
    <text evidence="2">The sequence shown here is derived from an EMBL/GenBank/DDBJ whole genome shotgun (WGS) entry which is preliminary data.</text>
</comment>
<name>A0A9X0CL90_9CNID</name>
<feature type="region of interest" description="Disordered" evidence="1">
    <location>
        <begin position="304"/>
        <end position="351"/>
    </location>
</feature>
<dbReference type="AlphaFoldDB" id="A0A9X0CL90"/>
<evidence type="ECO:0000256" key="1">
    <source>
        <dbReference type="SAM" id="MobiDB-lite"/>
    </source>
</evidence>
<sequence length="366" mass="42434">MALLQQNAEIARTETIIPFLMNEWNFIEGVLEYSQLHFRSDISDKLKSFVASTNGNTYYRCTVYDCPVFVGATDVMEYCQGIVMYLHKSYKEEPQGKNIRPYCLCERGTSLRVALKTEKVASKLKPFFTCGQQEKCDYFQWAVYPLTEKNAVLHEKILRKKLEESSIEETEPNLADAKEFLDKQSALCLNDVKFEPQEMEQRTARDVIEQNWSSPMARLGSTLTKHGKSIHTLYKDTLQPSKDWKTWKPIAMPKAGDPGYYRNDMTDWHVDLGGSSSGPPVQIGDTPMTSQLNALLPHKNVTVRRKKTKKSNLKKKGAKKSNKKVSFLLDPNHRVKKRTRKRKHPQKRKNRDLRTMMRKTEIFVQW</sequence>
<accession>A0A9X0CL90</accession>
<evidence type="ECO:0000313" key="2">
    <source>
        <dbReference type="EMBL" id="KAJ7358664.1"/>
    </source>
</evidence>
<evidence type="ECO:0000313" key="3">
    <source>
        <dbReference type="Proteomes" id="UP001163046"/>
    </source>
</evidence>
<dbReference type="Proteomes" id="UP001163046">
    <property type="component" value="Unassembled WGS sequence"/>
</dbReference>
<organism evidence="2 3">
    <name type="scientific">Desmophyllum pertusum</name>
    <dbReference type="NCBI Taxonomy" id="174260"/>
    <lineage>
        <taxon>Eukaryota</taxon>
        <taxon>Metazoa</taxon>
        <taxon>Cnidaria</taxon>
        <taxon>Anthozoa</taxon>
        <taxon>Hexacorallia</taxon>
        <taxon>Scleractinia</taxon>
        <taxon>Caryophylliina</taxon>
        <taxon>Caryophylliidae</taxon>
        <taxon>Desmophyllum</taxon>
    </lineage>
</organism>
<feature type="compositionally biased region" description="Basic residues" evidence="1">
    <location>
        <begin position="334"/>
        <end position="351"/>
    </location>
</feature>
<proteinExistence type="predicted"/>
<reference evidence="2" key="1">
    <citation type="submission" date="2023-01" db="EMBL/GenBank/DDBJ databases">
        <title>Genome assembly of the deep-sea coral Lophelia pertusa.</title>
        <authorList>
            <person name="Herrera S."/>
            <person name="Cordes E."/>
        </authorList>
    </citation>
    <scope>NUCLEOTIDE SEQUENCE</scope>
    <source>
        <strain evidence="2">USNM1676648</strain>
        <tissue evidence="2">Polyp</tissue>
    </source>
</reference>
<protein>
    <submittedName>
        <fullName evidence="2">Uncharacterized protein</fullName>
    </submittedName>
</protein>
<feature type="compositionally biased region" description="Basic residues" evidence="1">
    <location>
        <begin position="304"/>
        <end position="323"/>
    </location>
</feature>